<dbReference type="Pfam" id="PF23069">
    <property type="entry name" value="DUF7042"/>
    <property type="match status" value="2"/>
</dbReference>
<dbReference type="OrthoDB" id="9979716at2759"/>
<feature type="domain" description="DUF7042" evidence="1">
    <location>
        <begin position="91"/>
        <end position="188"/>
    </location>
</feature>
<reference evidence="3" key="2">
    <citation type="submission" date="2020-05" db="UniProtKB">
        <authorList>
            <consortium name="EnsemblMetazoa"/>
        </authorList>
    </citation>
    <scope>IDENTIFICATION</scope>
    <source>
        <strain evidence="3">wikel</strain>
    </source>
</reference>
<dbReference type="EMBL" id="ABJB011106922">
    <property type="status" value="NOT_ANNOTATED_CDS"/>
    <property type="molecule type" value="Genomic_DNA"/>
</dbReference>
<evidence type="ECO:0000313" key="3">
    <source>
        <dbReference type="EnsemblMetazoa" id="ISCW015399-PA"/>
    </source>
</evidence>
<dbReference type="InterPro" id="IPR055470">
    <property type="entry name" value="DUF7042"/>
</dbReference>
<keyword evidence="4" id="KW-1185">Reference proteome</keyword>
<dbReference type="PANTHER" id="PTHR22255:SF9">
    <property type="entry name" value="LP06548P"/>
    <property type="match status" value="1"/>
</dbReference>
<evidence type="ECO:0000313" key="4">
    <source>
        <dbReference type="Proteomes" id="UP000001555"/>
    </source>
</evidence>
<dbReference type="VEuPathDB" id="VectorBase:ISCI015399"/>
<dbReference type="EMBL" id="ABJB010105856">
    <property type="status" value="NOT_ANNOTATED_CDS"/>
    <property type="molecule type" value="Genomic_DNA"/>
</dbReference>
<organism>
    <name type="scientific">Ixodes scapularis</name>
    <name type="common">Black-legged tick</name>
    <name type="synonym">Deer tick</name>
    <dbReference type="NCBI Taxonomy" id="6945"/>
    <lineage>
        <taxon>Eukaryota</taxon>
        <taxon>Metazoa</taxon>
        <taxon>Ecdysozoa</taxon>
        <taxon>Arthropoda</taxon>
        <taxon>Chelicerata</taxon>
        <taxon>Arachnida</taxon>
        <taxon>Acari</taxon>
        <taxon>Parasitiformes</taxon>
        <taxon>Ixodida</taxon>
        <taxon>Ixodoidea</taxon>
        <taxon>Ixodidae</taxon>
        <taxon>Ixodinae</taxon>
        <taxon>Ixodes</taxon>
    </lineage>
</organism>
<dbReference type="HOGENOM" id="CLU_1379515_0_0_1"/>
<dbReference type="AlphaFoldDB" id="B7QNF0"/>
<dbReference type="VEuPathDB" id="VectorBase:ISCW015399"/>
<gene>
    <name evidence="2" type="ORF">IscW_ISCW015399</name>
</gene>
<feature type="domain" description="DUF7042" evidence="1">
    <location>
        <begin position="34"/>
        <end position="86"/>
    </location>
</feature>
<dbReference type="Proteomes" id="UP000001555">
    <property type="component" value="Unassembled WGS sequence"/>
</dbReference>
<dbReference type="EMBL" id="DS978672">
    <property type="protein sequence ID" value="EEC20372.1"/>
    <property type="molecule type" value="Genomic_DNA"/>
</dbReference>
<dbReference type="PANTHER" id="PTHR22255">
    <property type="entry name" value="LP06548P"/>
    <property type="match status" value="1"/>
</dbReference>
<dbReference type="PaxDb" id="6945-B7QNF0"/>
<dbReference type="VEuPathDB" id="VectorBase:ISCP_027294"/>
<dbReference type="EMBL" id="ABJB010670694">
    <property type="status" value="NOT_ANNOTATED_CDS"/>
    <property type="molecule type" value="Genomic_DNA"/>
</dbReference>
<evidence type="ECO:0000259" key="1">
    <source>
        <dbReference type="Pfam" id="PF23069"/>
    </source>
</evidence>
<dbReference type="EnsemblMetazoa" id="ISCW015399-RA">
    <property type="protein sequence ID" value="ISCW015399-PA"/>
    <property type="gene ID" value="ISCW015399"/>
</dbReference>
<proteinExistence type="predicted"/>
<protein>
    <recommendedName>
        <fullName evidence="1">DUF7042 domain-containing protein</fullName>
    </recommendedName>
</protein>
<dbReference type="InParanoid" id="B7QNF0"/>
<dbReference type="EMBL" id="ABJB010673414">
    <property type="status" value="NOT_ANNOTATED_CDS"/>
    <property type="molecule type" value="Genomic_DNA"/>
</dbReference>
<dbReference type="EMBL" id="ABJB010532353">
    <property type="status" value="NOT_ANNOTATED_CDS"/>
    <property type="molecule type" value="Genomic_DNA"/>
</dbReference>
<name>B7QNF0_IXOSC</name>
<accession>B7QNF0</accession>
<reference evidence="2 4" key="1">
    <citation type="submission" date="2008-03" db="EMBL/GenBank/DDBJ databases">
        <title>Annotation of Ixodes scapularis.</title>
        <authorList>
            <consortium name="Ixodes scapularis Genome Project Consortium"/>
            <person name="Caler E."/>
            <person name="Hannick L.I."/>
            <person name="Bidwell S."/>
            <person name="Joardar V."/>
            <person name="Thiagarajan M."/>
            <person name="Amedeo P."/>
            <person name="Galinsky K.J."/>
            <person name="Schobel S."/>
            <person name="Inman J."/>
            <person name="Hostetler J."/>
            <person name="Miller J."/>
            <person name="Hammond M."/>
            <person name="Megy K."/>
            <person name="Lawson D."/>
            <person name="Kodira C."/>
            <person name="Sutton G."/>
            <person name="Meyer J."/>
            <person name="Hill C.A."/>
            <person name="Birren B."/>
            <person name="Nene V."/>
            <person name="Collins F."/>
            <person name="Alarcon-Chaidez F."/>
            <person name="Wikel S."/>
            <person name="Strausberg R."/>
        </authorList>
    </citation>
    <scope>NUCLEOTIDE SEQUENCE [LARGE SCALE GENOMIC DNA]</scope>
    <source>
        <strain evidence="4">Wikel</strain>
        <strain evidence="2">Wikel colony</strain>
    </source>
</reference>
<sequence length="198" mass="22135">MEASSHRRSSVEIYLLCYKDAVDCRTRRFVDASPVACPFRGPFTFTYNRGHGDCKNPVSTVDSCTADWHILFRFQACADVQGTESSVDASPVACPFRGPFTFTYNRGHGDCKNPVSTVDSCTADWHILFRFQACADVQGTESSVEELTCLATWKEGSAYYLVGKMVQRKLHALPYSDGDSYRCFVSTNTLLKKNTQES</sequence>
<evidence type="ECO:0000313" key="2">
    <source>
        <dbReference type="EMBL" id="EEC20372.1"/>
    </source>
</evidence>